<name>A0ABT2FLU9_9GAMM</name>
<organism evidence="4 5">
    <name type="scientific">Shewanella electrica</name>
    <dbReference type="NCBI Taxonomy" id="515560"/>
    <lineage>
        <taxon>Bacteria</taxon>
        <taxon>Pseudomonadati</taxon>
        <taxon>Pseudomonadota</taxon>
        <taxon>Gammaproteobacteria</taxon>
        <taxon>Alteromonadales</taxon>
        <taxon>Shewanellaceae</taxon>
        <taxon>Shewanella</taxon>
    </lineage>
</organism>
<dbReference type="NCBIfam" id="NF003967">
    <property type="entry name" value="PRK05461.1"/>
    <property type="match status" value="1"/>
</dbReference>
<evidence type="ECO:0000259" key="3">
    <source>
        <dbReference type="PROSITE" id="PS51087"/>
    </source>
</evidence>
<proteinExistence type="inferred from homology"/>
<dbReference type="InterPro" id="IPR036767">
    <property type="entry name" value="ApaG_sf"/>
</dbReference>
<feature type="domain" description="ApaG" evidence="3">
    <location>
        <begin position="2"/>
        <end position="126"/>
    </location>
</feature>
<keyword evidence="5" id="KW-1185">Reference proteome</keyword>
<dbReference type="Gene3D" id="2.60.40.1470">
    <property type="entry name" value="ApaG domain"/>
    <property type="match status" value="1"/>
</dbReference>
<dbReference type="InterPro" id="IPR023065">
    <property type="entry name" value="Uncharacterised_ApaG"/>
</dbReference>
<sequence>MTNEDSAIKIHVETQYLDDQSSAPQHRHLFSYTITIVNLSDQAVTLKTRHWIITDANGKISEVQGEGVVGETPRIKPNEAYRYSSGTVLETSVGVMHGKYQMVDDHGKTFDVLIAPFRLAVPGIIH</sequence>
<dbReference type="PANTHER" id="PTHR14289">
    <property type="entry name" value="F-BOX ONLY PROTEIN 3"/>
    <property type="match status" value="1"/>
</dbReference>
<dbReference type="RefSeq" id="WP_238895594.1">
    <property type="nucleotide sequence ID" value="NZ_JAKOGG010000004.1"/>
</dbReference>
<comment type="caution">
    <text evidence="4">The sequence shown here is derived from an EMBL/GenBank/DDBJ whole genome shotgun (WGS) entry which is preliminary data.</text>
</comment>
<dbReference type="InterPro" id="IPR007474">
    <property type="entry name" value="ApaG_domain"/>
</dbReference>
<reference evidence="5" key="2">
    <citation type="submission" date="2023-07" db="EMBL/GenBank/DDBJ databases">
        <title>Shewanella mangrovi sp. nov., an acetaldehyde- degrading bacterium isolated from mangrove sediment.</title>
        <authorList>
            <person name="Liu Y."/>
        </authorList>
    </citation>
    <scope>NUCLEOTIDE SEQUENCE [LARGE SCALE GENOMIC DNA]</scope>
    <source>
        <strain evidence="5">C32</strain>
    </source>
</reference>
<evidence type="ECO:0000313" key="5">
    <source>
        <dbReference type="Proteomes" id="UP001201549"/>
    </source>
</evidence>
<evidence type="ECO:0000256" key="2">
    <source>
        <dbReference type="HAMAP-Rule" id="MF_00791"/>
    </source>
</evidence>
<dbReference type="Proteomes" id="UP001201549">
    <property type="component" value="Unassembled WGS sequence"/>
</dbReference>
<protein>
    <recommendedName>
        <fullName evidence="1 2">Protein ApaG</fullName>
    </recommendedName>
</protein>
<evidence type="ECO:0000256" key="1">
    <source>
        <dbReference type="ARBA" id="ARBA00017693"/>
    </source>
</evidence>
<dbReference type="SUPFAM" id="SSF110069">
    <property type="entry name" value="ApaG-like"/>
    <property type="match status" value="1"/>
</dbReference>
<gene>
    <name evidence="2 4" type="primary">apaG</name>
    <name evidence="4" type="ORF">L9G74_07025</name>
</gene>
<dbReference type="PROSITE" id="PS51087">
    <property type="entry name" value="APAG"/>
    <property type="match status" value="1"/>
</dbReference>
<accession>A0ABT2FLU9</accession>
<dbReference type="Pfam" id="PF04379">
    <property type="entry name" value="DUF525"/>
    <property type="match status" value="1"/>
</dbReference>
<dbReference type="HAMAP" id="MF_00791">
    <property type="entry name" value="ApaG"/>
    <property type="match status" value="1"/>
</dbReference>
<evidence type="ECO:0000313" key="4">
    <source>
        <dbReference type="EMBL" id="MCS4556186.1"/>
    </source>
</evidence>
<dbReference type="PANTHER" id="PTHR14289:SF16">
    <property type="entry name" value="POLYMERASE DELTA-INTERACTING PROTEIN 2"/>
    <property type="match status" value="1"/>
</dbReference>
<dbReference type="EMBL" id="JAKOGG010000004">
    <property type="protein sequence ID" value="MCS4556186.1"/>
    <property type="molecule type" value="Genomic_DNA"/>
</dbReference>
<reference evidence="4 5" key="1">
    <citation type="submission" date="2022-02" db="EMBL/GenBank/DDBJ databases">
        <authorList>
            <person name="Zhuang L."/>
        </authorList>
    </citation>
    <scope>NUCLEOTIDE SEQUENCE [LARGE SCALE GENOMIC DNA]</scope>
    <source>
        <strain evidence="4 5">C32</strain>
    </source>
</reference>